<organism evidence="1 2">
    <name type="scientific">Leptospira weilii serovar Topaz str. LT2116</name>
    <dbReference type="NCBI Taxonomy" id="1088540"/>
    <lineage>
        <taxon>Bacteria</taxon>
        <taxon>Pseudomonadati</taxon>
        <taxon>Spirochaetota</taxon>
        <taxon>Spirochaetia</taxon>
        <taxon>Leptospirales</taxon>
        <taxon>Leptospiraceae</taxon>
        <taxon>Leptospira</taxon>
    </lineage>
</organism>
<dbReference type="Proteomes" id="UP000011770">
    <property type="component" value="Unassembled WGS sequence"/>
</dbReference>
<dbReference type="EMBL" id="AHOR02000010">
    <property type="protein sequence ID" value="EMF83964.1"/>
    <property type="molecule type" value="Genomic_DNA"/>
</dbReference>
<proteinExistence type="predicted"/>
<reference evidence="1 2" key="1">
    <citation type="submission" date="2013-01" db="EMBL/GenBank/DDBJ databases">
        <authorList>
            <person name="Harkins D.M."/>
            <person name="Durkin A.S."/>
            <person name="Brinkac L.M."/>
            <person name="Haft D.H."/>
            <person name="Selengut J.D."/>
            <person name="Sanka R."/>
            <person name="DePew J."/>
            <person name="Purushe J."/>
            <person name="Tulsiani S.M."/>
            <person name="Graham G.C."/>
            <person name="Burns M.-A."/>
            <person name="Dohnt M.F."/>
            <person name="Smythe L.D."/>
            <person name="McKay D.B."/>
            <person name="Craig S.B."/>
            <person name="Vinetz J.M."/>
            <person name="Sutton G.G."/>
            <person name="Nierman W.C."/>
            <person name="Fouts D.E."/>
        </authorList>
    </citation>
    <scope>NUCLEOTIDE SEQUENCE [LARGE SCALE GENOMIC DNA]</scope>
    <source>
        <strain evidence="1 2">LT2116</strain>
    </source>
</reference>
<sequence length="44" mass="5149">MTKVLLSKDRVSDRNIRIAFAFCYTKLTLCYFSRKNSILSTKTD</sequence>
<gene>
    <name evidence="1" type="ORF">LEP1GSC188_4128</name>
</gene>
<protein>
    <submittedName>
        <fullName evidence="1">Uncharacterized protein</fullName>
    </submittedName>
</protein>
<comment type="caution">
    <text evidence="1">The sequence shown here is derived from an EMBL/GenBank/DDBJ whole genome shotgun (WGS) entry which is preliminary data.</text>
</comment>
<evidence type="ECO:0000313" key="2">
    <source>
        <dbReference type="Proteomes" id="UP000011770"/>
    </source>
</evidence>
<name>M3GDG8_9LEPT</name>
<dbReference type="AlphaFoldDB" id="M3GDG8"/>
<evidence type="ECO:0000313" key="1">
    <source>
        <dbReference type="EMBL" id="EMF83964.1"/>
    </source>
</evidence>
<accession>M3GDG8</accession>